<gene>
    <name evidence="1" type="ORF">S06H3_02805</name>
</gene>
<sequence length="136" mass="15591">MKIEKFEDIQAWQKARTLVKMVYDAVKSDKGFVSDYKFREQIQSAAVSIMSNIAEGFSRRTAKEFIQFLFIAKGSVAEVQSQLYNALDQGYISQGKFNQLYSKSDEVARLISGFIQYLLNKDKHSTNSKNPKNSRN</sequence>
<protein>
    <recommendedName>
        <fullName evidence="2">Four helix bundle protein</fullName>
    </recommendedName>
</protein>
<dbReference type="SUPFAM" id="SSF158446">
    <property type="entry name" value="IVS-encoded protein-like"/>
    <property type="match status" value="1"/>
</dbReference>
<dbReference type="CDD" id="cd16377">
    <property type="entry name" value="23S_rRNA_IVP_like"/>
    <property type="match status" value="1"/>
</dbReference>
<dbReference type="PANTHER" id="PTHR38471">
    <property type="entry name" value="FOUR HELIX BUNDLE PROTEIN"/>
    <property type="match status" value="1"/>
</dbReference>
<dbReference type="Pfam" id="PF05635">
    <property type="entry name" value="23S_rRNA_IVP"/>
    <property type="match status" value="1"/>
</dbReference>
<accession>X1K966</accession>
<name>X1K966_9ZZZZ</name>
<dbReference type="PANTHER" id="PTHR38471:SF2">
    <property type="entry name" value="FOUR HELIX BUNDLE PROTEIN"/>
    <property type="match status" value="1"/>
</dbReference>
<comment type="caution">
    <text evidence="1">The sequence shown here is derived from an EMBL/GenBank/DDBJ whole genome shotgun (WGS) entry which is preliminary data.</text>
</comment>
<evidence type="ECO:0008006" key="2">
    <source>
        <dbReference type="Google" id="ProtNLM"/>
    </source>
</evidence>
<reference evidence="1" key="1">
    <citation type="journal article" date="2014" name="Front. Microbiol.">
        <title>High frequency of phylogenetically diverse reductive dehalogenase-homologous genes in deep subseafloor sedimentary metagenomes.</title>
        <authorList>
            <person name="Kawai M."/>
            <person name="Futagami T."/>
            <person name="Toyoda A."/>
            <person name="Takaki Y."/>
            <person name="Nishi S."/>
            <person name="Hori S."/>
            <person name="Arai W."/>
            <person name="Tsubouchi T."/>
            <person name="Morono Y."/>
            <person name="Uchiyama I."/>
            <person name="Ito T."/>
            <person name="Fujiyama A."/>
            <person name="Inagaki F."/>
            <person name="Takami H."/>
        </authorList>
    </citation>
    <scope>NUCLEOTIDE SEQUENCE</scope>
    <source>
        <strain evidence="1">Expedition CK06-06</strain>
    </source>
</reference>
<evidence type="ECO:0000313" key="1">
    <source>
        <dbReference type="EMBL" id="GAH90180.1"/>
    </source>
</evidence>
<proteinExistence type="predicted"/>
<dbReference type="AlphaFoldDB" id="X1K966"/>
<dbReference type="EMBL" id="BARV01000851">
    <property type="protein sequence ID" value="GAH90180.1"/>
    <property type="molecule type" value="Genomic_DNA"/>
</dbReference>
<dbReference type="NCBIfam" id="TIGR02436">
    <property type="entry name" value="four helix bundle protein"/>
    <property type="match status" value="1"/>
</dbReference>
<dbReference type="InterPro" id="IPR036583">
    <property type="entry name" value="23S_rRNA_IVS_sf"/>
</dbReference>
<organism evidence="1">
    <name type="scientific">marine sediment metagenome</name>
    <dbReference type="NCBI Taxonomy" id="412755"/>
    <lineage>
        <taxon>unclassified sequences</taxon>
        <taxon>metagenomes</taxon>
        <taxon>ecological metagenomes</taxon>
    </lineage>
</organism>
<dbReference type="InterPro" id="IPR012657">
    <property type="entry name" value="23S_rRNA-intervening_sequence"/>
</dbReference>
<dbReference type="Gene3D" id="1.20.1440.60">
    <property type="entry name" value="23S rRNA-intervening sequence"/>
    <property type="match status" value="1"/>
</dbReference>